<dbReference type="InterPro" id="IPR036779">
    <property type="entry name" value="LysM_dom_sf"/>
</dbReference>
<feature type="compositionally biased region" description="Low complexity" evidence="1">
    <location>
        <begin position="143"/>
        <end position="152"/>
    </location>
</feature>
<feature type="region of interest" description="Disordered" evidence="1">
    <location>
        <begin position="1"/>
        <end position="99"/>
    </location>
</feature>
<feature type="compositionally biased region" description="Polar residues" evidence="1">
    <location>
        <begin position="55"/>
        <end position="79"/>
    </location>
</feature>
<feature type="compositionally biased region" description="Low complexity" evidence="1">
    <location>
        <begin position="450"/>
        <end position="461"/>
    </location>
</feature>
<dbReference type="PANTHER" id="PTHR20932">
    <property type="entry name" value="LYSM AND PUTATIVE PEPTIDOGLYCAN-BINDING DOMAIN-CONTAINING PROTEIN"/>
    <property type="match status" value="1"/>
</dbReference>
<feature type="compositionally biased region" description="Polar residues" evidence="1">
    <location>
        <begin position="398"/>
        <end position="424"/>
    </location>
</feature>
<name>A0ABQ9P5B8_9PEZI</name>
<dbReference type="InterPro" id="IPR018392">
    <property type="entry name" value="LysM"/>
</dbReference>
<dbReference type="Gene3D" id="3.10.350.10">
    <property type="entry name" value="LysM domain"/>
    <property type="match status" value="1"/>
</dbReference>
<feature type="region of interest" description="Disordered" evidence="1">
    <location>
        <begin position="305"/>
        <end position="380"/>
    </location>
</feature>
<feature type="region of interest" description="Disordered" evidence="1">
    <location>
        <begin position="393"/>
        <end position="496"/>
    </location>
</feature>
<gene>
    <name evidence="2" type="ORF">H2201_000166</name>
</gene>
<sequence length="663" mass="69336">MNPANASHSTTRPSSSPASALRPRTRRLISGLDEELGDNVGSGGSTRIASPFDSPFSSRAASPIPSTHPSRPAASQSGPRSHPAGNGGRAGTLGQNDGQDSLNALSGLWGNSWTALQGLASNVLGGDTTAGTKSNTTRRRRPSGATRTRSTSNARPAQWGPSGSTECQIGAGSREERENLVRAMKRKDLLSANGDAYPDALGRHKRRSSDDRFSVSAPPAEHDDRDALVYLHHVRPQDTLAGVTIKYNCQAAVLRKANRMWPNDIIQCRRTLVLPVDACGVKGRPAPGPPESAVEQEEEDLLLGGTEIKDDSRSDTTLTPTPTIPNGWHRRTSSSTHSATISQSQRPASSTTSSQTESDPPWIHDSWVILPGDTNPTEIARLPRRSLGYFPRTRRKSTNFSESATPSTSFDLPRPSTSDASTPTIHAPSNPAPNSPSNSTSTARPPPPSRIRSISNTSSTSQPRTSAPNNILFHLHGPGGVGTLSPSVRSPGPANDGLNKNFAKYLPSVAPPPSQSYFTPWAPSLLDAASPVLTPSGARSPASAGGGGGGFEIEQLGGAIEGWVRKMAGKASKAATSLGDGKPAVLNSKAAKAGVGPAGLGAGSGVGDLIELTDAFEIGDDEEGVEEEVGRGRAFQDSHEVSGLTRRSRNREGSKGIKGGKGD</sequence>
<feature type="compositionally biased region" description="Basic and acidic residues" evidence="1">
    <location>
        <begin position="628"/>
        <end position="640"/>
    </location>
</feature>
<feature type="compositionally biased region" description="Basic and acidic residues" evidence="1">
    <location>
        <begin position="650"/>
        <end position="663"/>
    </location>
</feature>
<evidence type="ECO:0000313" key="2">
    <source>
        <dbReference type="EMBL" id="KAJ9669781.1"/>
    </source>
</evidence>
<feature type="compositionally biased region" description="Low complexity" evidence="1">
    <location>
        <begin position="9"/>
        <end position="22"/>
    </location>
</feature>
<protein>
    <recommendedName>
        <fullName evidence="4">LysM domain-containing protein</fullName>
    </recommendedName>
</protein>
<dbReference type="SUPFAM" id="SSF54106">
    <property type="entry name" value="LysM domain"/>
    <property type="match status" value="1"/>
</dbReference>
<reference evidence="2" key="1">
    <citation type="submission" date="2022-10" db="EMBL/GenBank/DDBJ databases">
        <title>Culturing micro-colonial fungi from biological soil crusts in the Mojave desert and describing Neophaeococcomyces mojavensis, and introducing the new genera and species Taxawa tesnikishii.</title>
        <authorList>
            <person name="Kurbessoian T."/>
            <person name="Stajich J.E."/>
        </authorList>
    </citation>
    <scope>NUCLEOTIDE SEQUENCE</scope>
    <source>
        <strain evidence="2">TK_1</strain>
    </source>
</reference>
<comment type="caution">
    <text evidence="2">The sequence shown here is derived from an EMBL/GenBank/DDBJ whole genome shotgun (WGS) entry which is preliminary data.</text>
</comment>
<feature type="compositionally biased region" description="Low complexity" evidence="1">
    <location>
        <begin position="333"/>
        <end position="344"/>
    </location>
</feature>
<dbReference type="InterPro" id="IPR045030">
    <property type="entry name" value="LYSM1-4"/>
</dbReference>
<evidence type="ECO:0000256" key="1">
    <source>
        <dbReference type="SAM" id="MobiDB-lite"/>
    </source>
</evidence>
<dbReference type="Proteomes" id="UP001172684">
    <property type="component" value="Unassembled WGS sequence"/>
</dbReference>
<feature type="region of interest" description="Disordered" evidence="1">
    <location>
        <begin position="193"/>
        <end position="220"/>
    </location>
</feature>
<accession>A0ABQ9P5B8</accession>
<dbReference type="PANTHER" id="PTHR20932:SF8">
    <property type="entry name" value="LD22649P"/>
    <property type="match status" value="1"/>
</dbReference>
<organism evidence="2 3">
    <name type="scientific">Coniosporium apollinis</name>
    <dbReference type="NCBI Taxonomy" id="61459"/>
    <lineage>
        <taxon>Eukaryota</taxon>
        <taxon>Fungi</taxon>
        <taxon>Dikarya</taxon>
        <taxon>Ascomycota</taxon>
        <taxon>Pezizomycotina</taxon>
        <taxon>Dothideomycetes</taxon>
        <taxon>Dothideomycetes incertae sedis</taxon>
        <taxon>Coniosporium</taxon>
    </lineage>
</organism>
<evidence type="ECO:0000313" key="3">
    <source>
        <dbReference type="Proteomes" id="UP001172684"/>
    </source>
</evidence>
<dbReference type="EMBL" id="JAPDRL010000001">
    <property type="protein sequence ID" value="KAJ9669781.1"/>
    <property type="molecule type" value="Genomic_DNA"/>
</dbReference>
<proteinExistence type="predicted"/>
<evidence type="ECO:0008006" key="4">
    <source>
        <dbReference type="Google" id="ProtNLM"/>
    </source>
</evidence>
<feature type="region of interest" description="Disordered" evidence="1">
    <location>
        <begin position="621"/>
        <end position="663"/>
    </location>
</feature>
<feature type="compositionally biased region" description="Polar residues" evidence="1">
    <location>
        <begin position="345"/>
        <end position="358"/>
    </location>
</feature>
<feature type="region of interest" description="Disordered" evidence="1">
    <location>
        <begin position="123"/>
        <end position="174"/>
    </location>
</feature>
<dbReference type="CDD" id="cd00118">
    <property type="entry name" value="LysM"/>
    <property type="match status" value="1"/>
</dbReference>
<keyword evidence="3" id="KW-1185">Reference proteome</keyword>